<comment type="caution">
    <text evidence="3">The sequence shown here is derived from an EMBL/GenBank/DDBJ whole genome shotgun (WGS) entry which is preliminary data.</text>
</comment>
<feature type="compositionally biased region" description="Acidic residues" evidence="1">
    <location>
        <begin position="916"/>
        <end position="935"/>
    </location>
</feature>
<evidence type="ECO:0000256" key="1">
    <source>
        <dbReference type="SAM" id="MobiDB-lite"/>
    </source>
</evidence>
<feature type="region of interest" description="Disordered" evidence="1">
    <location>
        <begin position="1033"/>
        <end position="1065"/>
    </location>
</feature>
<proteinExistence type="predicted"/>
<evidence type="ECO:0000259" key="2">
    <source>
        <dbReference type="Pfam" id="PF06985"/>
    </source>
</evidence>
<feature type="compositionally biased region" description="Polar residues" evidence="1">
    <location>
        <begin position="996"/>
        <end position="1005"/>
    </location>
</feature>
<feature type="compositionally biased region" description="Acidic residues" evidence="1">
    <location>
        <begin position="1195"/>
        <end position="1207"/>
    </location>
</feature>
<evidence type="ECO:0000313" key="4">
    <source>
        <dbReference type="Proteomes" id="UP001456524"/>
    </source>
</evidence>
<evidence type="ECO:0000313" key="3">
    <source>
        <dbReference type="EMBL" id="KAK8151809.1"/>
    </source>
</evidence>
<feature type="region of interest" description="Disordered" evidence="1">
    <location>
        <begin position="224"/>
        <end position="244"/>
    </location>
</feature>
<feature type="compositionally biased region" description="Basic residues" evidence="1">
    <location>
        <begin position="1121"/>
        <end position="1139"/>
    </location>
</feature>
<feature type="region of interest" description="Disordered" evidence="1">
    <location>
        <begin position="759"/>
        <end position="782"/>
    </location>
</feature>
<feature type="compositionally biased region" description="Basic and acidic residues" evidence="1">
    <location>
        <begin position="877"/>
        <end position="886"/>
    </location>
</feature>
<feature type="region of interest" description="Disordered" evidence="1">
    <location>
        <begin position="389"/>
        <end position="409"/>
    </location>
</feature>
<dbReference type="InterPro" id="IPR010730">
    <property type="entry name" value="HET"/>
</dbReference>
<keyword evidence="4" id="KW-1185">Reference proteome</keyword>
<feature type="compositionally biased region" description="Low complexity" evidence="1">
    <location>
        <begin position="1208"/>
        <end position="1219"/>
    </location>
</feature>
<dbReference type="Proteomes" id="UP001456524">
    <property type="component" value="Unassembled WGS sequence"/>
</dbReference>
<organism evidence="3 4">
    <name type="scientific">Phyllosticta citrichinensis</name>
    <dbReference type="NCBI Taxonomy" id="1130410"/>
    <lineage>
        <taxon>Eukaryota</taxon>
        <taxon>Fungi</taxon>
        <taxon>Dikarya</taxon>
        <taxon>Ascomycota</taxon>
        <taxon>Pezizomycotina</taxon>
        <taxon>Dothideomycetes</taxon>
        <taxon>Dothideomycetes incertae sedis</taxon>
        <taxon>Botryosphaeriales</taxon>
        <taxon>Phyllostictaceae</taxon>
        <taxon>Phyllosticta</taxon>
    </lineage>
</organism>
<feature type="domain" description="Heterokaryon incompatibility" evidence="2">
    <location>
        <begin position="84"/>
        <end position="285"/>
    </location>
</feature>
<feature type="region of interest" description="Disordered" evidence="1">
    <location>
        <begin position="864"/>
        <end position="1009"/>
    </location>
</feature>
<protein>
    <recommendedName>
        <fullName evidence="2">Heterokaryon incompatibility domain-containing protein</fullName>
    </recommendedName>
</protein>
<gene>
    <name evidence="3" type="ORF">IWX90DRAFT_419318</name>
</gene>
<feature type="compositionally biased region" description="Basic residues" evidence="1">
    <location>
        <begin position="392"/>
        <end position="407"/>
    </location>
</feature>
<feature type="region of interest" description="Disordered" evidence="1">
    <location>
        <begin position="727"/>
        <end position="746"/>
    </location>
</feature>
<dbReference type="EMBL" id="JBBWUH010000016">
    <property type="protein sequence ID" value="KAK8151809.1"/>
    <property type="molecule type" value="Genomic_DNA"/>
</dbReference>
<name>A0ABR1XF98_9PEZI</name>
<feature type="compositionally biased region" description="Basic and acidic residues" evidence="1">
    <location>
        <begin position="541"/>
        <end position="561"/>
    </location>
</feature>
<feature type="region of interest" description="Disordered" evidence="1">
    <location>
        <begin position="1165"/>
        <end position="1293"/>
    </location>
</feature>
<feature type="compositionally biased region" description="Basic and acidic residues" evidence="1">
    <location>
        <begin position="898"/>
        <end position="915"/>
    </location>
</feature>
<accession>A0ABR1XF98</accession>
<feature type="compositionally biased region" description="Low complexity" evidence="1">
    <location>
        <begin position="867"/>
        <end position="876"/>
    </location>
</feature>
<feature type="region of interest" description="Disordered" evidence="1">
    <location>
        <begin position="1121"/>
        <end position="1146"/>
    </location>
</feature>
<dbReference type="Pfam" id="PF06985">
    <property type="entry name" value="HET"/>
    <property type="match status" value="1"/>
</dbReference>
<sequence length="1308" mass="142734">MDSNLCETLADIQASCKHDIVDQMIQVQNHYQLSDLKSVEWARNLSCLRRLSRKRRRGAYEEEDGGEWFSTTLGRGSTNGHSDYVAVSYPWKPAVATALCDMATGGTTASTNCDSARAGGWKIQTLGNPRAVERSKVRDGVLSRAVAYAESHGTELVWIDRECVPQDEEERPHLHETAMQSMDLVYRWAKHPLALIFEGAWSQDEVDLLEKLLRGQIVEVSSFDGDYTAPPSDGEKKGDDEDVDPLTDYPHFHADTDQSLINKVLSLLTRLTSDPWFSRAWIFQENYCAGAKMRLLIPHARNISKAHAVDLFGSIPHELNIRSIAFFNAATKFCLAYLADARYAHSTAGAAACEAIIHRAGRYNLLHRYGFVSSTGSTSLTEIRVQAEAEKQRRRRHHRSHKSRMKTSSRPFSRAMSTTIFADLAARRITQPHDILAIAANCCAYDMRLDTKALRSAGTVVKAAETLAELSGDAEKGGRKRKKSIDSVYESLSAAVLALWFLNGEVFKNMLPPPPEPLLPEQYPDMTISPDEGQGSTGKGDGSEGRVKSPSKDDEEPRNNDFDTSDAPLSLTISTTLSPVSASGPASTTIPPITPPLALGTALSFLSTTALDSFIPPPPSSNAFRAGPLTFLKSCRFRDVQLCHAGVGTRGHMWVLDERIASREWNGPVARRNAGGKWWRRRKSRVDPLALLVEELRARGNSTGGGGGGRYMWLAARLDAMVAVRAEERQKREDKRDRRRRAKQMGVSVRVVGLRGTTTRKSAGASSPVTTSVTTGPGAKNWTRPKLDEAALTRLRASVTTFDRCMADAVAEAIRDGRDLILARLWDGAEDTSAEKAHDEIEEPRHGRTGKKIYRGVFVWDESPQGEDASAAAATSDESKGGEEAKGAGGNNGNGQTEAKEKSSDANAKEEKDREEAAEDWSDILDSDSDSESDSDTLPPTSTNAKHRLPPRSKPQNNNNAAETHSSSPFPSSKAINKDDEAQTHQQTAAPFKPTLTFTSHTPHNTRYRFDRRAALEESRIDKFVSLEVALDRACPTPSSSSPSVEEKSNETGCSRGSPDECSSGAQAVAAPPVLHTKRWINGLGFLPSAQSFCRQRDRAGAVGATRNTAAAVAATGKSKKGSKAKAKVKMSTKAKPKLATKSVVSQSRGGGMWTWARMRLRASSGDLTNERGGEVVGEEVRKSKSKSKSKTGEEADSDESWEEDDLSPSSSSSSSASSEDGENRQEVKKHSAAPAPRNSRRGLSGKVTRQRFVGEVSEGRGGRGADEADQEDGEGEKQEEDEGEHDVDCATGERRVVFAWPEGLVRR</sequence>
<feature type="compositionally biased region" description="Basic and acidic residues" evidence="1">
    <location>
        <begin position="1258"/>
        <end position="1267"/>
    </location>
</feature>
<feature type="compositionally biased region" description="Basic and acidic residues" evidence="1">
    <location>
        <begin position="1169"/>
        <end position="1183"/>
    </location>
</feature>
<reference evidence="3 4" key="1">
    <citation type="journal article" date="2022" name="G3 (Bethesda)">
        <title>Enemy or ally: a genomic approach to elucidate the lifestyle of Phyllosticta citrichinaensis.</title>
        <authorList>
            <person name="Buijs V.A."/>
            <person name="Groenewald J.Z."/>
            <person name="Haridas S."/>
            <person name="LaButti K.M."/>
            <person name="Lipzen A."/>
            <person name="Martin F.M."/>
            <person name="Barry K."/>
            <person name="Grigoriev I.V."/>
            <person name="Crous P.W."/>
            <person name="Seidl M.F."/>
        </authorList>
    </citation>
    <scope>NUCLEOTIDE SEQUENCE [LARGE SCALE GENOMIC DNA]</scope>
    <source>
        <strain evidence="3 4">CBS 129764</strain>
    </source>
</reference>
<feature type="compositionally biased region" description="Polar residues" evidence="1">
    <location>
        <begin position="954"/>
        <end position="975"/>
    </location>
</feature>
<feature type="compositionally biased region" description="Low complexity" evidence="1">
    <location>
        <begin position="762"/>
        <end position="779"/>
    </location>
</feature>
<feature type="compositionally biased region" description="Acidic residues" evidence="1">
    <location>
        <begin position="1268"/>
        <end position="1286"/>
    </location>
</feature>
<feature type="compositionally biased region" description="Basic and acidic residues" evidence="1">
    <location>
        <begin position="727"/>
        <end position="736"/>
    </location>
</feature>
<feature type="region of interest" description="Disordered" evidence="1">
    <location>
        <begin position="516"/>
        <end position="569"/>
    </location>
</feature>